<protein>
    <recommendedName>
        <fullName evidence="10">G-alpha-domain-containing protein</fullName>
    </recommendedName>
</protein>
<reference evidence="8" key="1">
    <citation type="submission" date="2020-05" db="EMBL/GenBank/DDBJ databases">
        <title>Mycena genomes resolve the evolution of fungal bioluminescence.</title>
        <authorList>
            <person name="Tsai I.J."/>
        </authorList>
    </citation>
    <scope>NUCLEOTIDE SEQUENCE</scope>
    <source>
        <strain evidence="8">171206Taipei</strain>
    </source>
</reference>
<proteinExistence type="predicted"/>
<feature type="region of interest" description="Disordered" evidence="7">
    <location>
        <begin position="1"/>
        <end position="35"/>
    </location>
</feature>
<dbReference type="OrthoDB" id="5817230at2759"/>
<evidence type="ECO:0000256" key="2">
    <source>
        <dbReference type="ARBA" id="ARBA00022741"/>
    </source>
</evidence>
<dbReference type="InterPro" id="IPR001019">
    <property type="entry name" value="Gprotein_alpha_su"/>
</dbReference>
<dbReference type="GO" id="GO:0003924">
    <property type="term" value="F:GTPase activity"/>
    <property type="evidence" value="ECO:0007669"/>
    <property type="project" value="InterPro"/>
</dbReference>
<feature type="binding site" evidence="6">
    <location>
        <position position="361"/>
    </location>
    <ligand>
        <name>Mg(2+)</name>
        <dbReference type="ChEBI" id="CHEBI:18420"/>
    </ligand>
</feature>
<feature type="region of interest" description="Disordered" evidence="7">
    <location>
        <begin position="193"/>
        <end position="257"/>
    </location>
</feature>
<dbReference type="SMART" id="SM00275">
    <property type="entry name" value="G_alpha"/>
    <property type="match status" value="1"/>
</dbReference>
<keyword evidence="4" id="KW-0807">Transducer</keyword>
<keyword evidence="6" id="KW-0460">Magnesium</keyword>
<keyword evidence="3 5" id="KW-0342">GTP-binding</keyword>
<keyword evidence="1 6" id="KW-0479">Metal-binding</keyword>
<dbReference type="GO" id="GO:0001664">
    <property type="term" value="F:G protein-coupled receptor binding"/>
    <property type="evidence" value="ECO:0007669"/>
    <property type="project" value="TreeGrafter"/>
</dbReference>
<feature type="compositionally biased region" description="Low complexity" evidence="7">
    <location>
        <begin position="232"/>
        <end position="251"/>
    </location>
</feature>
<dbReference type="FunFam" id="3.40.50.300:FF:000692">
    <property type="entry name" value="Guanine nucleotide-binding protein subunit alpha"/>
    <property type="match status" value="1"/>
</dbReference>
<name>A0A8H6SYJ8_9AGAR</name>
<dbReference type="GO" id="GO:0005834">
    <property type="term" value="C:heterotrimeric G-protein complex"/>
    <property type="evidence" value="ECO:0007669"/>
    <property type="project" value="TreeGrafter"/>
</dbReference>
<accession>A0A8H6SYJ8</accession>
<dbReference type="Proteomes" id="UP000636479">
    <property type="component" value="Unassembled WGS sequence"/>
</dbReference>
<dbReference type="GO" id="GO:0007188">
    <property type="term" value="P:adenylate cyclase-modulating G protein-coupled receptor signaling pathway"/>
    <property type="evidence" value="ECO:0007669"/>
    <property type="project" value="TreeGrafter"/>
</dbReference>
<dbReference type="SUPFAM" id="SSF47895">
    <property type="entry name" value="Transducin (alpha subunit), insertion domain"/>
    <property type="match status" value="1"/>
</dbReference>
<dbReference type="GO" id="GO:0031683">
    <property type="term" value="F:G-protein beta/gamma-subunit complex binding"/>
    <property type="evidence" value="ECO:0007669"/>
    <property type="project" value="InterPro"/>
</dbReference>
<sequence>MAKQKQVDTVGRRRSLSDPLSAALLPPPNETLDQRESRLQAATDAKRISDGIDEMIRNERNHRKKSRAEVQVLLLGQSESGKSTCIKQFQLLHTPAAFHAERIAWRAVIYLNLVRSVRRILDALQPEADHLEDAADEVDSYSLEPASLIISATGRPESAILGTKVPNYEGYRRRLQPLMQLEDRLIRMLSSPEEDEPTHFGPWETYSPQPYTPTHNGRPAPTIMIPPTRQLSTPSPMNGSSSGSASSPTNSITTGSEVAVHTSNNWKKAFSLGGRAKSPKSAHSGEIEGWWEDPDDPVHILHSCAPYMQEMWRDRNVRERLREKRLRLEESSGFYLNEIPRITAKKYIPTDADVLKARLKTMGVVEHTFSISSGSNRGVHWKIYDVGGSRNQRQAWAPYFEDINAIIFLAPISAFDQVLAEDTRVNRVEDSLQLWQAVVGNKLLAKVNIVLFLNKCDLLQAKLEAGVRLNHHMISYGDRPNDYDSVSKYFRNKFGALHHAVTPNKERELYIHLTAVTDTRRTATIISNVRDIIIKGNLKTMKLV</sequence>
<dbReference type="Gene3D" id="1.10.400.10">
    <property type="entry name" value="GI Alpha 1, domain 2-like"/>
    <property type="match status" value="1"/>
</dbReference>
<dbReference type="GO" id="GO:0046872">
    <property type="term" value="F:metal ion binding"/>
    <property type="evidence" value="ECO:0007669"/>
    <property type="project" value="UniProtKB-KW"/>
</dbReference>
<keyword evidence="9" id="KW-1185">Reference proteome</keyword>
<organism evidence="8 9">
    <name type="scientific">Mycena indigotica</name>
    <dbReference type="NCBI Taxonomy" id="2126181"/>
    <lineage>
        <taxon>Eukaryota</taxon>
        <taxon>Fungi</taxon>
        <taxon>Dikarya</taxon>
        <taxon>Basidiomycota</taxon>
        <taxon>Agaricomycotina</taxon>
        <taxon>Agaricomycetes</taxon>
        <taxon>Agaricomycetidae</taxon>
        <taxon>Agaricales</taxon>
        <taxon>Marasmiineae</taxon>
        <taxon>Mycenaceae</taxon>
        <taxon>Mycena</taxon>
    </lineage>
</organism>
<feature type="binding site" evidence="5">
    <location>
        <begin position="454"/>
        <end position="457"/>
    </location>
    <ligand>
        <name>GTP</name>
        <dbReference type="ChEBI" id="CHEBI:37565"/>
    </ligand>
</feature>
<dbReference type="RefSeq" id="XP_037222166.1">
    <property type="nucleotide sequence ID" value="XM_037361874.1"/>
</dbReference>
<dbReference type="Gene3D" id="3.40.50.300">
    <property type="entry name" value="P-loop containing nucleotide triphosphate hydrolases"/>
    <property type="match status" value="2"/>
</dbReference>
<evidence type="ECO:0000313" key="8">
    <source>
        <dbReference type="EMBL" id="KAF7307147.1"/>
    </source>
</evidence>
<evidence type="ECO:0000256" key="5">
    <source>
        <dbReference type="PIRSR" id="PIRSR601019-1"/>
    </source>
</evidence>
<keyword evidence="2 5" id="KW-0547">Nucleotide-binding</keyword>
<feature type="binding site" evidence="5">
    <location>
        <begin position="355"/>
        <end position="361"/>
    </location>
    <ligand>
        <name>GTP</name>
        <dbReference type="ChEBI" id="CHEBI:37565"/>
    </ligand>
</feature>
<dbReference type="GO" id="GO:0005525">
    <property type="term" value="F:GTP binding"/>
    <property type="evidence" value="ECO:0007669"/>
    <property type="project" value="UniProtKB-KW"/>
</dbReference>
<dbReference type="InterPro" id="IPR027417">
    <property type="entry name" value="P-loop_NTPase"/>
</dbReference>
<dbReference type="SUPFAM" id="SSF52540">
    <property type="entry name" value="P-loop containing nucleoside triphosphate hydrolases"/>
    <property type="match status" value="1"/>
</dbReference>
<evidence type="ECO:0000256" key="6">
    <source>
        <dbReference type="PIRSR" id="PIRSR601019-2"/>
    </source>
</evidence>
<dbReference type="PRINTS" id="PR00318">
    <property type="entry name" value="GPROTEINA"/>
</dbReference>
<evidence type="ECO:0000256" key="1">
    <source>
        <dbReference type="ARBA" id="ARBA00022723"/>
    </source>
</evidence>
<dbReference type="Pfam" id="PF00503">
    <property type="entry name" value="G-alpha"/>
    <property type="match status" value="1"/>
</dbReference>
<gene>
    <name evidence="8" type="ORF">MIND_00508100</name>
</gene>
<evidence type="ECO:0000313" key="9">
    <source>
        <dbReference type="Proteomes" id="UP000636479"/>
    </source>
</evidence>
<dbReference type="GO" id="GO:0005737">
    <property type="term" value="C:cytoplasm"/>
    <property type="evidence" value="ECO:0007669"/>
    <property type="project" value="TreeGrafter"/>
</dbReference>
<feature type="compositionally biased region" description="Polar residues" evidence="7">
    <location>
        <begin position="206"/>
        <end position="215"/>
    </location>
</feature>
<dbReference type="EMBL" id="JACAZF010000004">
    <property type="protein sequence ID" value="KAF7307147.1"/>
    <property type="molecule type" value="Genomic_DNA"/>
</dbReference>
<dbReference type="PANTHER" id="PTHR10218">
    <property type="entry name" value="GTP-BINDING PROTEIN ALPHA SUBUNIT"/>
    <property type="match status" value="1"/>
</dbReference>
<dbReference type="InterPro" id="IPR011025">
    <property type="entry name" value="GproteinA_insert"/>
</dbReference>
<dbReference type="GeneID" id="59344390"/>
<dbReference type="PANTHER" id="PTHR10218:SF360">
    <property type="entry name" value="GUANINE NUCLEOTIDE-BINDING PROTEIN SUBUNIT ALPHA HOMOLOG"/>
    <property type="match status" value="1"/>
</dbReference>
<evidence type="ECO:0000256" key="3">
    <source>
        <dbReference type="ARBA" id="ARBA00023134"/>
    </source>
</evidence>
<evidence type="ECO:0000256" key="4">
    <source>
        <dbReference type="ARBA" id="ARBA00023224"/>
    </source>
</evidence>
<comment type="caution">
    <text evidence="8">The sequence shown here is derived from an EMBL/GenBank/DDBJ whole genome shotgun (WGS) entry which is preliminary data.</text>
</comment>
<dbReference type="PROSITE" id="PS51882">
    <property type="entry name" value="G_ALPHA"/>
    <property type="match status" value="1"/>
</dbReference>
<evidence type="ECO:0008006" key="10">
    <source>
        <dbReference type="Google" id="ProtNLM"/>
    </source>
</evidence>
<evidence type="ECO:0000256" key="7">
    <source>
        <dbReference type="SAM" id="MobiDB-lite"/>
    </source>
</evidence>
<dbReference type="AlphaFoldDB" id="A0A8H6SYJ8"/>